<dbReference type="InterPro" id="IPR004304">
    <property type="entry name" value="FmdA_AmdA"/>
</dbReference>
<dbReference type="Proteomes" id="UP000285744">
    <property type="component" value="Unassembled WGS sequence"/>
</dbReference>
<organism evidence="1 2">
    <name type="scientific">Micromonospora globbae</name>
    <dbReference type="NCBI Taxonomy" id="1894969"/>
    <lineage>
        <taxon>Bacteria</taxon>
        <taxon>Bacillati</taxon>
        <taxon>Actinomycetota</taxon>
        <taxon>Actinomycetes</taxon>
        <taxon>Micromonosporales</taxon>
        <taxon>Micromonosporaceae</taxon>
        <taxon>Micromonospora</taxon>
    </lineage>
</organism>
<evidence type="ECO:0000313" key="2">
    <source>
        <dbReference type="Proteomes" id="UP000285744"/>
    </source>
</evidence>
<accession>A0A420F4U4</accession>
<comment type="caution">
    <text evidence="1">The sequence shown here is derived from an EMBL/GenBank/DDBJ whole genome shotgun (WGS) entry which is preliminary data.</text>
</comment>
<protein>
    <submittedName>
        <fullName evidence="1">Acetamidase</fullName>
    </submittedName>
</protein>
<dbReference type="PANTHER" id="PTHR31891">
    <property type="entry name" value="FORMAMIDASE C869.04-RELATED"/>
    <property type="match status" value="1"/>
</dbReference>
<dbReference type="PANTHER" id="PTHR31891:SF1">
    <property type="entry name" value="FORMAMIDASE C869.04-RELATED"/>
    <property type="match status" value="1"/>
</dbReference>
<dbReference type="AlphaFoldDB" id="A0A420F4U4"/>
<proteinExistence type="predicted"/>
<sequence length="342" mass="36303">MTAMGKVTYRPARDEFAYTFGGRMPVAHIRSGDVLEVFTEDCFGGLVRGPADLPSQVCRMPYLNPVSGPFFVEDAEPGDTLAIHLASITPARDWGVSSTFPHFGALTSTSHTATLQPPLEERVWVYDIDRQAGVVRFQATETAHSVDLPLEPMIGTIGVAPGGMEARSTIVPDTHGGNLDTPQLRAGTTLYLGVNVHGAMLALGDGHARQGDGEACGVGVEIATTTTLTIEVIKGVPTAWPRLETDTAIMSIGCARPLEDAYRIAHHDLVGWVESLTGLETLDAYQLVSQAGRAPIGNVCDPNYTILAAVDKTLLPGPAAAYRGVHARLRHLASKMGGGVAR</sequence>
<dbReference type="Gene3D" id="3.10.28.20">
    <property type="entry name" value="Acetamidase/Formamidase-like domains"/>
    <property type="match status" value="1"/>
</dbReference>
<reference evidence="1 2" key="1">
    <citation type="journal article" date="2018" name="Int. J. Syst. Evol. Microbiol.">
        <title>Micromonospora globbae sp. nov., an endophytic actinomycete isolated from roots of Globba winitii C. H. Wright.</title>
        <authorList>
            <person name="Kuncharoen N."/>
            <person name="Pittayakhajonwut P."/>
            <person name="Tanasupawat S."/>
        </authorList>
    </citation>
    <scope>NUCLEOTIDE SEQUENCE [LARGE SCALE GENOMIC DNA]</scope>
    <source>
        <strain evidence="1 2">WPS1-2</strain>
    </source>
</reference>
<dbReference type="SUPFAM" id="SSF141130">
    <property type="entry name" value="Acetamidase/Formamidase-like"/>
    <property type="match status" value="1"/>
</dbReference>
<dbReference type="GO" id="GO:0016811">
    <property type="term" value="F:hydrolase activity, acting on carbon-nitrogen (but not peptide) bonds, in linear amides"/>
    <property type="evidence" value="ECO:0007669"/>
    <property type="project" value="InterPro"/>
</dbReference>
<dbReference type="Pfam" id="PF03069">
    <property type="entry name" value="FmdA_AmdA"/>
    <property type="match status" value="2"/>
</dbReference>
<evidence type="ECO:0000313" key="1">
    <source>
        <dbReference type="EMBL" id="RKF27958.1"/>
    </source>
</evidence>
<name>A0A420F4U4_9ACTN</name>
<dbReference type="OrthoDB" id="9785236at2"/>
<gene>
    <name evidence="1" type="ORF">D7I43_06255</name>
</gene>
<dbReference type="Gene3D" id="2.60.120.580">
    <property type="entry name" value="Acetamidase/Formamidase-like domains"/>
    <property type="match status" value="2"/>
</dbReference>
<dbReference type="EMBL" id="RAQQ01000004">
    <property type="protein sequence ID" value="RKF27958.1"/>
    <property type="molecule type" value="Genomic_DNA"/>
</dbReference>